<evidence type="ECO:0000313" key="1">
    <source>
        <dbReference type="EMBL" id="KZL12948.1"/>
    </source>
</evidence>
<protein>
    <recommendedName>
        <fullName evidence="3">LamG-like jellyroll fold domain-containing protein</fullName>
    </recommendedName>
</protein>
<dbReference type="SUPFAM" id="SSF49899">
    <property type="entry name" value="Concanavalin A-like lectins/glucanases"/>
    <property type="match status" value="4"/>
</dbReference>
<evidence type="ECO:0008006" key="3">
    <source>
        <dbReference type="Google" id="ProtNLM"/>
    </source>
</evidence>
<gene>
    <name evidence="1" type="ORF">PsAD2_03775</name>
</gene>
<dbReference type="RefSeq" id="WP_068009456.1">
    <property type="nucleotide sequence ID" value="NZ_FOFM01000017.1"/>
</dbReference>
<evidence type="ECO:0000313" key="2">
    <source>
        <dbReference type="Proteomes" id="UP000076577"/>
    </source>
</evidence>
<dbReference type="STRING" id="989403.SAMN05421798_1178"/>
<dbReference type="Gene3D" id="2.60.120.200">
    <property type="match status" value="4"/>
</dbReference>
<accession>A0A165UWU0</accession>
<dbReference type="Proteomes" id="UP000076577">
    <property type="component" value="Unassembled WGS sequence"/>
</dbReference>
<dbReference type="OrthoDB" id="9773411at2"/>
<proteinExistence type="predicted"/>
<reference evidence="1 2" key="1">
    <citation type="journal article" date="2016" name="Front. Microbiol.">
        <title>Comparative Genomic Analysis Reveals a Diverse Repertoire of Genes Involved in Prokaryote-Eukaryote Interactions within the Pseudovibrio Genus.</title>
        <authorList>
            <person name="Romano S."/>
            <person name="Fernandez-Guerra A."/>
            <person name="Reen F.J."/>
            <person name="Glockner F.O."/>
            <person name="Crowley S.P."/>
            <person name="O'Sullivan O."/>
            <person name="Cotter P.D."/>
            <person name="Adams C."/>
            <person name="Dobson A.D."/>
            <person name="O'Gara F."/>
        </authorList>
    </citation>
    <scope>NUCLEOTIDE SEQUENCE [LARGE SCALE GENOMIC DNA]</scope>
    <source>
        <strain evidence="1 2">Ad2</strain>
    </source>
</reference>
<dbReference type="InterPro" id="IPR013320">
    <property type="entry name" value="ConA-like_dom_sf"/>
</dbReference>
<dbReference type="Pfam" id="PF13385">
    <property type="entry name" value="Laminin_G_3"/>
    <property type="match status" value="2"/>
</dbReference>
<name>A0A165UWU0_9HYPH</name>
<dbReference type="PATRIC" id="fig|989403.3.peg.4111"/>
<comment type="caution">
    <text evidence="1">The sequence shown here is derived from an EMBL/GenBank/DDBJ whole genome shotgun (WGS) entry which is preliminary data.</text>
</comment>
<organism evidence="1 2">
    <name type="scientific">Pseudovibrio axinellae</name>
    <dbReference type="NCBI Taxonomy" id="989403"/>
    <lineage>
        <taxon>Bacteria</taxon>
        <taxon>Pseudomonadati</taxon>
        <taxon>Pseudomonadota</taxon>
        <taxon>Alphaproteobacteria</taxon>
        <taxon>Hyphomicrobiales</taxon>
        <taxon>Stappiaceae</taxon>
        <taxon>Pseudovibrio</taxon>
    </lineage>
</organism>
<dbReference type="EMBL" id="LMCB01000097">
    <property type="protein sequence ID" value="KZL12948.1"/>
    <property type="molecule type" value="Genomic_DNA"/>
</dbReference>
<keyword evidence="2" id="KW-1185">Reference proteome</keyword>
<sequence>MVQRQFKDVRLITCQGTVVALARTTTQTHCDSLWYNILDLDIDSSSDALDWSGFTELAFPTWLRPAGMALVDAELDMIPGLQTADAPFAAWADNEFIYIFRQSTTNTLWFNRFRLTRDKPNDQGEAPLILTPASEVRFRETGRYAYADSTRDPQSSLNADGAPYIEPTYDLSFVSGLEEGRFTVTATSSPSIGGRIWHIFTTTASSGTIKLYAIPSTDAAIFDLSGTTINSDYTISPTNTIELQDEAGNALSATAGPATVLYARRERHVTATGESELNRELRVLFAQPVVSDAKNAGTALLDFGVAAQGTLARPKSTLMLPPLAQANYCLAFKSGTDVTLPNSNDSLNVTGGYKIDIWLRPTRNLPNRVQVVGDDKSDKTRGPYLDLVEGGRVAIGFGTGSATVEAITTDLVTPVNTWTHVVAEFVADGSGGTFSVLINEDAVDVAGASAASSPNGPITRIARQTGGYIGELDQLEISIDGDIAGTWPLDAVDYNADPPTTPDTHTGNANPGTVRGATLVAAATPLQTGSGGHIDVDSNGLTVEFGLADFLLSGQTPSLLSGSDGYLHLYQRGEDSVFEVAHFSTSTARASFQSDWKANATSEGGEKQTGMVSYVSRRTGTMMNAATTTVSAASSGDAGLCDVIFESTTGGAKETWTGVPRRADAFVAALNGNAVAQPTNSEIGAGGTIFFDYDGIFPQVRLPVGEAFWEAVLVLISLFPESCPLTKVDITENGGVLDLILTYQPMLWDNSPPVPFSQKWAGVPATSQKLLSVLSGVSETYDYTPTDSYGDSGDQSIWQLNPPGNGLDSPSLLFLGKAGVSDVSFKVSKAAKADQANITWGAKIGNDDKSASFKDVPRDLASVVDVLNGTSSSYDYSNLSSGDRQTLNENLMVLASGPTATLSDMPETSLLKADMLGGAAMLRIIQSGGEQRDLAVSAPVSKAASVLQSAHLEGVGTQGSSSNPLRRGSTLFGISASQASNGAVPIVQDTAHQTGGTANLSIQGTNGGWIRIAPPFALNISASTTTVTWDMSAPLAPVLAPPGDFSLEGWLKQPLTQAPITSNIDRVITYQRTGTPEFPTRVFKWMVGTRPSATLKLTPTTRIYQGITMAQGAGTMEWRIGVLGGYTGYIGSMNVIGASTVVFKVRLNSDNTIEVLDSGGTAVASWPTALAPSEWHYVSLAFTTDNGTMSLRLSVDGGAQVAGTISNLESDIRLGQCFFGDTSQGQNAVYINEGSIWRRALTNEEMIESATRPLSNSSPDLGARYLFTEGSGLKIANVSSGGDTLNVSIQGESNPSWQAGKGLYRLPMAGVAERAMLASSSPLLGWSQFALTYSIGNALQTQDGWWAEAGTSSALSPGAELSLETWVNPSVNNANPQGLIARQGSYILRREANGTITFEVSTNLGSFQVSTSPDSSGIAPASTATYIAATAYTAVVNPTTDLQGEQKIQYQLILKIYLNGELAQAYEKSDFDDSITLSSSENIFYMGRDETGAQPFDGWIAQVRVWQTAMSAGLVANAYASRWIPDGQTGMVSFWSFEEMSGKTAQDQEKVANAKLTSNEMWLYQNDTGRISLYVNGEASALSEISIKSMGGYGADDQFVVSNANLAASVPYAGFSGYIDDLRLWSVELTEEQISDSMFRLLTGAETNLEGYWKFDNGSGSVITDFTGRGNTGTVTGSLSGVWSAQGAPVSNEAPAVLNVLGGVENRLNRNISGPPTAVEYSDLQRDSSGNLFSVMKRAYMAPTSGFEPNGLLTVSGFKVGDLDTVHVGQVQTRPSLIGFIEGAPPIPSENQTSPYYLTVGTYFKYVGITKVALTQTSGVAYGFSANESQDYAFKIEPKLGPAFESVAGTSAGIGAEVQVEPVKIKSKITFSDAFSFKWGSSENAGLSIGSMGTFSDSLAPAGVWEAEGEVFNQTTGRRFITDSVGYALVKSLTADLYSSQLKGTDTTVKLTVVPSEDIPPDVNLIDFPLNPAYIQTGSLDGKIGLKELPENTPSFFRPVEAYALKREAERIEAEAQTYYDSFDVSTYRASRFASETGLERFKNDAVSDDPSYNWTSDVNKRSIVNTYVWTAGGGYHSEETQLANTYSENYAGLTETAGQIKLGFEFEAPGVHGGADATFDTSVTVTAEKSRARDRGFALSASVDADGWLNKPIVQNETFAGYETNAAPGKVDSYRFMSMYLPPSHDAFNMFFAQVVDPVWLALSNSPNAAALRETSIAENGCWRVLYRTTFVSRIPPSFQTAPTTEDSPDINPPPRVAAVNWLTDIVEGELKAAGHDKNPTPEQIGTALQLALGTGPSETGVLGTLIPWWPAFLTASEDLQNEASLMNYVIRTDALNWMNSRWLAIEAETGATLTMSKLVPQLNPVD</sequence>